<reference evidence="2" key="1">
    <citation type="submission" date="2021-05" db="EMBL/GenBank/DDBJ databases">
        <authorList>
            <person name="Pietrasiak N."/>
            <person name="Ward R."/>
            <person name="Stajich J.E."/>
            <person name="Kurbessoian T."/>
        </authorList>
    </citation>
    <scope>NUCLEOTIDE SEQUENCE</scope>
    <source>
        <strain evidence="2">CPER-KK1</strain>
    </source>
</reference>
<protein>
    <submittedName>
        <fullName evidence="2">Uncharacterized protein</fullName>
    </submittedName>
</protein>
<comment type="caution">
    <text evidence="2">The sequence shown here is derived from an EMBL/GenBank/DDBJ whole genome shotgun (WGS) entry which is preliminary data.</text>
</comment>
<proteinExistence type="predicted"/>
<name>A0A951PQB2_9CYAN</name>
<evidence type="ECO:0000256" key="1">
    <source>
        <dbReference type="SAM" id="MobiDB-lite"/>
    </source>
</evidence>
<gene>
    <name evidence="2" type="ORF">KME25_22685</name>
</gene>
<reference evidence="2" key="2">
    <citation type="journal article" date="2022" name="Microbiol. Resour. Announc.">
        <title>Metagenome Sequencing to Explore Phylogenomics of Terrestrial Cyanobacteria.</title>
        <authorList>
            <person name="Ward R.D."/>
            <person name="Stajich J.E."/>
            <person name="Johansen J.R."/>
            <person name="Huntemann M."/>
            <person name="Clum A."/>
            <person name="Foster B."/>
            <person name="Foster B."/>
            <person name="Roux S."/>
            <person name="Palaniappan K."/>
            <person name="Varghese N."/>
            <person name="Mukherjee S."/>
            <person name="Reddy T.B.K."/>
            <person name="Daum C."/>
            <person name="Copeland A."/>
            <person name="Chen I.A."/>
            <person name="Ivanova N.N."/>
            <person name="Kyrpides N.C."/>
            <person name="Shapiro N."/>
            <person name="Eloe-Fadrosh E.A."/>
            <person name="Pietrasiak N."/>
        </authorList>
    </citation>
    <scope>NUCLEOTIDE SEQUENCE</scope>
    <source>
        <strain evidence="2">CPER-KK1</strain>
    </source>
</reference>
<sequence>MRTLTSTIVFTLLAIPLSVGSQVITDWRIAQLQDASATQLLAAKTTIRGNPAPHPGSGRKPLFQLQENPFTQL</sequence>
<feature type="region of interest" description="Disordered" evidence="1">
    <location>
        <begin position="47"/>
        <end position="73"/>
    </location>
</feature>
<evidence type="ECO:0000313" key="3">
    <source>
        <dbReference type="Proteomes" id="UP000753908"/>
    </source>
</evidence>
<dbReference type="EMBL" id="JAHHIF010000037">
    <property type="protein sequence ID" value="MBW4547217.1"/>
    <property type="molecule type" value="Genomic_DNA"/>
</dbReference>
<dbReference type="AlphaFoldDB" id="A0A951PQB2"/>
<accession>A0A951PQB2</accession>
<organism evidence="2 3">
    <name type="scientific">Symplocastrum torsivum CPER-KK1</name>
    <dbReference type="NCBI Taxonomy" id="450513"/>
    <lineage>
        <taxon>Bacteria</taxon>
        <taxon>Bacillati</taxon>
        <taxon>Cyanobacteriota</taxon>
        <taxon>Cyanophyceae</taxon>
        <taxon>Oscillatoriophycideae</taxon>
        <taxon>Oscillatoriales</taxon>
        <taxon>Microcoleaceae</taxon>
        <taxon>Symplocastrum</taxon>
    </lineage>
</organism>
<dbReference type="Proteomes" id="UP000753908">
    <property type="component" value="Unassembled WGS sequence"/>
</dbReference>
<evidence type="ECO:0000313" key="2">
    <source>
        <dbReference type="EMBL" id="MBW4547217.1"/>
    </source>
</evidence>